<gene>
    <name evidence="3" type="primary">zapE</name>
    <name evidence="3" type="ORF">H2LOC_004575</name>
</gene>
<evidence type="ECO:0000256" key="2">
    <source>
        <dbReference type="ARBA" id="ARBA00022840"/>
    </source>
</evidence>
<dbReference type="SUPFAM" id="SSF52540">
    <property type="entry name" value="P-loop containing nucleoside triphosphate hydrolases"/>
    <property type="match status" value="1"/>
</dbReference>
<proteinExistence type="predicted"/>
<sequence>MSLLSRYDALAAASLIERDQAQLSALRPLDRLAKELARPAPFRAALGVMSLFRSKAPAKAPRGVYLWGHVGRGKTTLMDLFFESAPTPGKRRVHFHSFMQEVHDRLHRARRESDGGEDPVTRVAKDLVAEAKLLCFDEFSVTDIADAMILARLFSTLFSAGVVVVATSNVEPERLYEGGRNRDLFLPFIDLLLERTEVVHLDARADFRMEKQPVEEVFFKVGDQKSRAAAEALFRSYMGAEAVELHLLVKGRSVRVPQASGRNARFRFSEICGQALGASDYLALCRNFDTMIVEDVPTMNFDRRNEAKRFIILVDVLYDAKARLILSAEADAQDLYAAAKGMEAQEFPRTVSRLIEMRSQQYLAEWQARHR</sequence>
<dbReference type="GO" id="GO:0005737">
    <property type="term" value="C:cytoplasm"/>
    <property type="evidence" value="ECO:0007669"/>
    <property type="project" value="TreeGrafter"/>
</dbReference>
<keyword evidence="3" id="KW-0132">Cell division</keyword>
<dbReference type="Gene3D" id="3.40.50.300">
    <property type="entry name" value="P-loop containing nucleotide triphosphate hydrolases"/>
    <property type="match status" value="1"/>
</dbReference>
<dbReference type="AlphaFoldDB" id="A0A6B8KB23"/>
<keyword evidence="4" id="KW-1185">Reference proteome</keyword>
<dbReference type="Proteomes" id="UP000309061">
    <property type="component" value="Chromosome"/>
</dbReference>
<dbReference type="InterPro" id="IPR027417">
    <property type="entry name" value="P-loop_NTPase"/>
</dbReference>
<keyword evidence="2" id="KW-0067">ATP-binding</keyword>
<evidence type="ECO:0000313" key="3">
    <source>
        <dbReference type="EMBL" id="QGM45019.1"/>
    </source>
</evidence>
<dbReference type="InterPro" id="IPR005654">
    <property type="entry name" value="ATPase_AFG1-like"/>
</dbReference>
<dbReference type="PANTHER" id="PTHR12169">
    <property type="entry name" value="ATPASE N2B"/>
    <property type="match status" value="1"/>
</dbReference>
<name>A0A6B8KB23_9HYPH</name>
<reference evidence="3 4" key="1">
    <citation type="submission" date="2019-11" db="EMBL/GenBank/DDBJ databases">
        <title>The genome sequence of Methylocystis heyeri.</title>
        <authorList>
            <person name="Oshkin I.Y."/>
            <person name="Miroshnikov K."/>
            <person name="Dedysh S.N."/>
        </authorList>
    </citation>
    <scope>NUCLEOTIDE SEQUENCE [LARGE SCALE GENOMIC DNA]</scope>
    <source>
        <strain evidence="3 4">H2</strain>
    </source>
</reference>
<evidence type="ECO:0000256" key="1">
    <source>
        <dbReference type="ARBA" id="ARBA00022741"/>
    </source>
</evidence>
<dbReference type="GO" id="GO:0005524">
    <property type="term" value="F:ATP binding"/>
    <property type="evidence" value="ECO:0007669"/>
    <property type="project" value="UniProtKB-KW"/>
</dbReference>
<dbReference type="GO" id="GO:0051301">
    <property type="term" value="P:cell division"/>
    <property type="evidence" value="ECO:0007669"/>
    <property type="project" value="UniProtKB-KW"/>
</dbReference>
<keyword evidence="1" id="KW-0547">Nucleotide-binding</keyword>
<dbReference type="OrthoDB" id="9774491at2"/>
<dbReference type="RefSeq" id="WP_136495309.1">
    <property type="nucleotide sequence ID" value="NZ_CP046052.1"/>
</dbReference>
<dbReference type="CDD" id="cd00267">
    <property type="entry name" value="ABC_ATPase"/>
    <property type="match status" value="1"/>
</dbReference>
<keyword evidence="3" id="KW-0131">Cell cycle</keyword>
<accession>A0A6B8KB23</accession>
<dbReference type="NCBIfam" id="NF040713">
    <property type="entry name" value="ZapE"/>
    <property type="match status" value="1"/>
</dbReference>
<protein>
    <submittedName>
        <fullName evidence="3">Cell division protein ZapE</fullName>
    </submittedName>
</protein>
<dbReference type="PANTHER" id="PTHR12169:SF6">
    <property type="entry name" value="AFG1-LIKE ATPASE"/>
    <property type="match status" value="1"/>
</dbReference>
<dbReference type="EMBL" id="CP046052">
    <property type="protein sequence ID" value="QGM45019.1"/>
    <property type="molecule type" value="Genomic_DNA"/>
</dbReference>
<dbReference type="GO" id="GO:0016887">
    <property type="term" value="F:ATP hydrolysis activity"/>
    <property type="evidence" value="ECO:0007669"/>
    <property type="project" value="InterPro"/>
</dbReference>
<dbReference type="KEGG" id="mhey:H2LOC_004575"/>
<dbReference type="Pfam" id="PF03969">
    <property type="entry name" value="AFG1_ATPase"/>
    <property type="match status" value="1"/>
</dbReference>
<evidence type="ECO:0000313" key="4">
    <source>
        <dbReference type="Proteomes" id="UP000309061"/>
    </source>
</evidence>
<organism evidence="3 4">
    <name type="scientific">Methylocystis heyeri</name>
    <dbReference type="NCBI Taxonomy" id="391905"/>
    <lineage>
        <taxon>Bacteria</taxon>
        <taxon>Pseudomonadati</taxon>
        <taxon>Pseudomonadota</taxon>
        <taxon>Alphaproteobacteria</taxon>
        <taxon>Hyphomicrobiales</taxon>
        <taxon>Methylocystaceae</taxon>
        <taxon>Methylocystis</taxon>
    </lineage>
</organism>